<comment type="catalytic activity">
    <reaction evidence="6">
        <text>a 1,2-diacyl-sn-glycero-3-phospho-(1D-myo-inositol) + ATP = a 1,2-diacyl-sn-glycero-3-phospho-(1D-myo-inositol-3-phosphate) + ADP + H(+)</text>
        <dbReference type="Rhea" id="RHEA:12709"/>
        <dbReference type="ChEBI" id="CHEBI:15378"/>
        <dbReference type="ChEBI" id="CHEBI:30616"/>
        <dbReference type="ChEBI" id="CHEBI:57880"/>
        <dbReference type="ChEBI" id="CHEBI:58088"/>
        <dbReference type="ChEBI" id="CHEBI:456216"/>
        <dbReference type="EC" id="2.7.1.137"/>
    </reaction>
    <physiologicalReaction direction="left-to-right" evidence="6">
        <dbReference type="Rhea" id="RHEA:12710"/>
    </physiologicalReaction>
</comment>
<evidence type="ECO:0000259" key="12">
    <source>
        <dbReference type="PROSITE" id="PS50290"/>
    </source>
</evidence>
<dbReference type="SUPFAM" id="SSF64268">
    <property type="entry name" value="PX domain"/>
    <property type="match status" value="1"/>
</dbReference>
<evidence type="ECO:0000256" key="3">
    <source>
        <dbReference type="ARBA" id="ARBA00022777"/>
    </source>
</evidence>
<dbReference type="PANTHER" id="PTHR10048">
    <property type="entry name" value="PHOSPHATIDYLINOSITOL KINASE"/>
    <property type="match status" value="1"/>
</dbReference>
<evidence type="ECO:0000256" key="4">
    <source>
        <dbReference type="ARBA" id="ARBA00022840"/>
    </source>
</evidence>
<evidence type="ECO:0000256" key="7">
    <source>
        <dbReference type="ARBA" id="ARBA00029297"/>
    </source>
</evidence>
<dbReference type="Pfam" id="PF00454">
    <property type="entry name" value="PI3_PI4_kinase"/>
    <property type="match status" value="1"/>
</dbReference>
<reference evidence="16" key="1">
    <citation type="journal article" date="2013" name="Genetics">
        <title>The draft genome and transcriptome of Panagrellus redivivus are shaped by the harsh demands of a free-living lifestyle.</title>
        <authorList>
            <person name="Srinivasan J."/>
            <person name="Dillman A.R."/>
            <person name="Macchietto M.G."/>
            <person name="Heikkinen L."/>
            <person name="Lakso M."/>
            <person name="Fracchia K.M."/>
            <person name="Antoshechkin I."/>
            <person name="Mortazavi A."/>
            <person name="Wong G."/>
            <person name="Sternberg P.W."/>
        </authorList>
    </citation>
    <scope>NUCLEOTIDE SEQUENCE [LARGE SCALE GENOMIC DNA]</scope>
    <source>
        <strain evidence="16">MT8872</strain>
    </source>
</reference>
<dbReference type="InterPro" id="IPR000403">
    <property type="entry name" value="PI3/4_kinase_cat_dom"/>
</dbReference>
<feature type="domain" description="PI3K/PI4K catalytic" evidence="12">
    <location>
        <begin position="967"/>
        <end position="1244"/>
    </location>
</feature>
<dbReference type="InterPro" id="IPR035892">
    <property type="entry name" value="C2_domain_sf"/>
</dbReference>
<feature type="domain" description="C2 PI3K-type" evidence="15">
    <location>
        <begin position="542"/>
        <end position="711"/>
    </location>
</feature>
<dbReference type="InterPro" id="IPR000341">
    <property type="entry name" value="PI3K_Ras-bd_dom"/>
</dbReference>
<dbReference type="InterPro" id="IPR011009">
    <property type="entry name" value="Kinase-like_dom_sf"/>
</dbReference>
<dbReference type="SUPFAM" id="SSF49562">
    <property type="entry name" value="C2 domain (Calcium/lipid-binding domain, CaLB)"/>
    <property type="match status" value="2"/>
</dbReference>
<dbReference type="PROSITE" id="PS51547">
    <property type="entry name" value="C2_PI3K"/>
    <property type="match status" value="1"/>
</dbReference>
<accession>A0A7E4W115</accession>
<dbReference type="GO" id="GO:0005886">
    <property type="term" value="C:plasma membrane"/>
    <property type="evidence" value="ECO:0007669"/>
    <property type="project" value="TreeGrafter"/>
</dbReference>
<dbReference type="Pfam" id="PF00787">
    <property type="entry name" value="PX"/>
    <property type="match status" value="1"/>
</dbReference>
<keyword evidence="4" id="KW-0067">ATP-binding</keyword>
<comment type="catalytic activity">
    <reaction evidence="7">
        <text>a 1,2-diacyl-sn-glycero-3-phospho-(1D-myo-inositol 4-phosphate) + ATP = a 1,2-diacyl-sn-glycero-3-phospho-(1D-myo-inositol-3,4-bisphosphate) + ADP + H(+)</text>
        <dbReference type="Rhea" id="RHEA:18373"/>
        <dbReference type="ChEBI" id="CHEBI:15378"/>
        <dbReference type="ChEBI" id="CHEBI:30616"/>
        <dbReference type="ChEBI" id="CHEBI:57658"/>
        <dbReference type="ChEBI" id="CHEBI:58178"/>
        <dbReference type="ChEBI" id="CHEBI:456216"/>
        <dbReference type="EC" id="2.7.1.154"/>
    </reaction>
    <physiologicalReaction direction="left-to-right" evidence="7">
        <dbReference type="Rhea" id="RHEA:18374"/>
    </physiologicalReaction>
</comment>
<evidence type="ECO:0000259" key="11">
    <source>
        <dbReference type="PROSITE" id="PS50195"/>
    </source>
</evidence>
<keyword evidence="16" id="KW-1185">Reference proteome</keyword>
<dbReference type="InterPro" id="IPR036871">
    <property type="entry name" value="PX_dom_sf"/>
</dbReference>
<feature type="compositionally biased region" description="Polar residues" evidence="9">
    <location>
        <begin position="104"/>
        <end position="122"/>
    </location>
</feature>
<dbReference type="PROSITE" id="PS51546">
    <property type="entry name" value="PI3K_RBD"/>
    <property type="match status" value="1"/>
</dbReference>
<dbReference type="Gene3D" id="1.25.40.70">
    <property type="entry name" value="Phosphatidylinositol 3-kinase, accessory domain (PIK)"/>
    <property type="match status" value="1"/>
</dbReference>
<dbReference type="PROSITE" id="PS00916">
    <property type="entry name" value="PI3_4_KINASE_2"/>
    <property type="match status" value="1"/>
</dbReference>
<dbReference type="Gene3D" id="3.30.1520.10">
    <property type="entry name" value="Phox-like domain"/>
    <property type="match status" value="1"/>
</dbReference>
<dbReference type="GO" id="GO:0005942">
    <property type="term" value="C:phosphatidylinositol 3-kinase complex"/>
    <property type="evidence" value="ECO:0007669"/>
    <property type="project" value="TreeGrafter"/>
</dbReference>
<dbReference type="InterPro" id="IPR001263">
    <property type="entry name" value="PI3K_accessory_dom"/>
</dbReference>
<dbReference type="Pfam" id="PF00794">
    <property type="entry name" value="PI3K_rbd"/>
    <property type="match status" value="1"/>
</dbReference>
<reference evidence="17" key="2">
    <citation type="submission" date="2020-10" db="UniProtKB">
        <authorList>
            <consortium name="WormBaseParasite"/>
        </authorList>
    </citation>
    <scope>IDENTIFICATION</scope>
</reference>
<protein>
    <submittedName>
        <fullName evidence="17">Phosphatidylinositol-4-phosphate 3-kinase</fullName>
    </submittedName>
</protein>
<dbReference type="InterPro" id="IPR018936">
    <property type="entry name" value="PI3/4_kinase_CS"/>
</dbReference>
<dbReference type="Gene3D" id="2.60.40.150">
    <property type="entry name" value="C2 domain"/>
    <property type="match status" value="2"/>
</dbReference>
<dbReference type="PROSITE" id="PS50330">
    <property type="entry name" value="UIM"/>
    <property type="match status" value="1"/>
</dbReference>
<dbReference type="InterPro" id="IPR003903">
    <property type="entry name" value="UIM_dom"/>
</dbReference>
<keyword evidence="1" id="KW-0808">Transferase</keyword>
<evidence type="ECO:0000313" key="17">
    <source>
        <dbReference type="WBParaSite" id="Pan_g5550.t1"/>
    </source>
</evidence>
<feature type="domain" description="C2" evidence="10">
    <location>
        <begin position="1417"/>
        <end position="1548"/>
    </location>
</feature>
<feature type="domain" description="PI3K-RBD" evidence="14">
    <location>
        <begin position="307"/>
        <end position="405"/>
    </location>
</feature>
<dbReference type="InterPro" id="IPR015433">
    <property type="entry name" value="PI3/4_kinase"/>
</dbReference>
<dbReference type="SUPFAM" id="SSF48371">
    <property type="entry name" value="ARM repeat"/>
    <property type="match status" value="1"/>
</dbReference>
<dbReference type="Pfam" id="PF00168">
    <property type="entry name" value="C2"/>
    <property type="match status" value="1"/>
</dbReference>
<feature type="domain" description="PX" evidence="11">
    <location>
        <begin position="1287"/>
        <end position="1403"/>
    </location>
</feature>
<comment type="similarity">
    <text evidence="8">Belongs to the PI3/PI4-kinase family.</text>
</comment>
<evidence type="ECO:0000256" key="6">
    <source>
        <dbReference type="ARBA" id="ARBA00023985"/>
    </source>
</evidence>
<dbReference type="SUPFAM" id="SSF54236">
    <property type="entry name" value="Ubiquitin-like"/>
    <property type="match status" value="1"/>
</dbReference>
<dbReference type="GO" id="GO:0016477">
    <property type="term" value="P:cell migration"/>
    <property type="evidence" value="ECO:0007669"/>
    <property type="project" value="TreeGrafter"/>
</dbReference>
<evidence type="ECO:0000313" key="16">
    <source>
        <dbReference type="Proteomes" id="UP000492821"/>
    </source>
</evidence>
<evidence type="ECO:0000256" key="8">
    <source>
        <dbReference type="PROSITE-ProRule" id="PRU00880"/>
    </source>
</evidence>
<feature type="compositionally biased region" description="Pro residues" evidence="9">
    <location>
        <begin position="157"/>
        <end position="167"/>
    </location>
</feature>
<dbReference type="SMART" id="SM00312">
    <property type="entry name" value="PX"/>
    <property type="match status" value="1"/>
</dbReference>
<dbReference type="InterPro" id="IPR042236">
    <property type="entry name" value="PI3K_accessory_sf"/>
</dbReference>
<dbReference type="GO" id="GO:0048015">
    <property type="term" value="P:phosphatidylinositol-mediated signaling"/>
    <property type="evidence" value="ECO:0007669"/>
    <property type="project" value="TreeGrafter"/>
</dbReference>
<dbReference type="InterPro" id="IPR001683">
    <property type="entry name" value="PX_dom"/>
</dbReference>
<organism evidence="16 17">
    <name type="scientific">Panagrellus redivivus</name>
    <name type="common">Microworm</name>
    <dbReference type="NCBI Taxonomy" id="6233"/>
    <lineage>
        <taxon>Eukaryota</taxon>
        <taxon>Metazoa</taxon>
        <taxon>Ecdysozoa</taxon>
        <taxon>Nematoda</taxon>
        <taxon>Chromadorea</taxon>
        <taxon>Rhabditida</taxon>
        <taxon>Tylenchina</taxon>
        <taxon>Panagrolaimomorpha</taxon>
        <taxon>Panagrolaimoidea</taxon>
        <taxon>Panagrolaimidae</taxon>
        <taxon>Panagrellus</taxon>
    </lineage>
</organism>
<feature type="region of interest" description="Disordered" evidence="9">
    <location>
        <begin position="22"/>
        <end position="45"/>
    </location>
</feature>
<dbReference type="PROSITE" id="PS51545">
    <property type="entry name" value="PIK_HELICAL"/>
    <property type="match status" value="1"/>
</dbReference>
<evidence type="ECO:0000259" key="10">
    <source>
        <dbReference type="PROSITE" id="PS50004"/>
    </source>
</evidence>
<sequence length="1555" mass="176668">MSSSASNALPEDEQLKMALQLSRQTFEEEQRRRNCESPDLMLGDPVEIQRQKNMEEITAMFGSADSSNDAIPPYLQPRSTAALPYGFRPQYSFDKSKNRFLSNGSFDAPITRQNSDPSSSMQYPPRMPVPAVTLNGSASFTQGLGLPYSPEPIAALRPPPAQQPPSSPQRTLNHTQIVVPFRMRDGNFIDLDNAPAALDDPSLIARNRSVTPEVPELELDEILALIERSSVRDSQPVMELQPQPKEASAENVPKKLAVAAAVSKLELEPKKTPFLEQRDLLKAKAEKWNQKSGFFFAPTVSYMTTTAESIKITVHRDDTWPAEGTATASVALTYEATSTCLDLLIAVLCRFLPPESIGTTVDIDDFTLKVFGIDEFLDPKAIIGQHPFVSTAIARGKDVMLEIGKKELRDVNYQYISDYFKARQFNTRTLNQKELETHIAELNSIVETLDRSVSYPLRLRERLCDKVVEICKFCCYVQTIDVLSAMRTMKAVEVESHYQHARNNLLKAVHALVTINCDSTLSKVNLKPLAPLPTEIRDSRQISFESMLLVESLHNIPTKWIQHYKSYFVNVCLMHGTTTIAQTQRTECKSLTVQNGMVTVPFSTWFNTTSQIMTLPREVQVCIVIYGNLKDGAAANPLLDGVSGDAESIAFTNFPLFQHNETMLQGKVLLPLEFMERSVVKPWGPKPLIRTYKEPLIVVSIAEHLFQVQFPKAIEEEQLTPAPFSSLPPNDQSQILDMLEGSVSHTSLSTDDRYLLWSHRRCLLKKPEAFVPVLASAISWDCLQLSNVYALLDAFTPPEPQFVLDLLLPYFQDKRVRSRAVQIIRNGSSAFIMSLQAQLVEALRFEVFEDSDLAEFLLEQSTKDRRFAIGLYWVLENRALNEPAPYSTRCRLLVDVLLDLKIPNFLIDISCQKNFCIQLDRVCAATKAATGNLSTTARNSLYDVNDKLMVTGLRLPINPAFLATSINIEHCNVFASLTRPLRVEFVGQRSTYGIIYKVGDDIRQDAMVLQLIDVMNDIWLRENLDLRMLTYRVMSIGTESGIIELVNDCRTLREIQTELNNGISGVFNNDAITAWLNRHNPSEFNNHTAFDNFMRSCAGWAVGTYVLGIGDRHNDNILVSKHGHFFHIDFGKYMGDYQYAMGINRDRVPFVLTGDMVFAINRGNKYNTERFQIFYDYCCKAYNLLRRNCGSLLNIIKFMSCSNILHMDLRAVHFVEKNLMLDVSDYEATTYFTQKIRCSIESFFPRLNFFAHSVAQTLSNSASNNNKTFKNGEFSFTTEISTKETDGKIVKVTVPQVEKWRNPSKVYMFHFEIYRENDQMPTLVYRTYAECEELYNALVNRFSAQQLPLFENVTNIGRSNIRQVAEQRQAMLRNFFTRFFELAPQICHCDLIYTFFHAIHRDTNPETVKDIVYQNRSSNPASINIILTFVGSTNELKVFITHARNLPLVGGVTTTPPDSYVKTYIKSDYHRHSKRKTEVIRNTTCPTYNAHFTYNFESVTDIQRSTLIVSVWHVSASIVRDNYGICGTEIPLFELLEVTPDRKGDRCVTNWYNLC</sequence>
<evidence type="ECO:0000259" key="13">
    <source>
        <dbReference type="PROSITE" id="PS51545"/>
    </source>
</evidence>
<evidence type="ECO:0000256" key="2">
    <source>
        <dbReference type="ARBA" id="ARBA00022741"/>
    </source>
</evidence>
<dbReference type="Gene3D" id="3.30.1010.10">
    <property type="entry name" value="Phosphatidylinositol 3-kinase Catalytic Subunit, Chain A, domain 4"/>
    <property type="match status" value="1"/>
</dbReference>
<proteinExistence type="inferred from homology"/>
<dbReference type="InterPro" id="IPR002420">
    <property type="entry name" value="PI3K-type_C2_dom"/>
</dbReference>
<feature type="region of interest" description="Disordered" evidence="9">
    <location>
        <begin position="104"/>
        <end position="123"/>
    </location>
</feature>
<keyword evidence="3" id="KW-0418">Kinase</keyword>
<dbReference type="PROSITE" id="PS50004">
    <property type="entry name" value="C2"/>
    <property type="match status" value="1"/>
</dbReference>
<dbReference type="Proteomes" id="UP000492821">
    <property type="component" value="Unassembled WGS sequence"/>
</dbReference>
<dbReference type="Pfam" id="PF00792">
    <property type="entry name" value="PI3K_C2"/>
    <property type="match status" value="1"/>
</dbReference>
<dbReference type="PROSITE" id="PS50290">
    <property type="entry name" value="PI3_4_KINASE_3"/>
    <property type="match status" value="1"/>
</dbReference>
<dbReference type="GO" id="GO:0005737">
    <property type="term" value="C:cytoplasm"/>
    <property type="evidence" value="ECO:0007669"/>
    <property type="project" value="TreeGrafter"/>
</dbReference>
<feature type="domain" description="PIK helical" evidence="13">
    <location>
        <begin position="722"/>
        <end position="900"/>
    </location>
</feature>
<dbReference type="SMART" id="SM00144">
    <property type="entry name" value="PI3K_rbd"/>
    <property type="match status" value="1"/>
</dbReference>
<dbReference type="InterPro" id="IPR036940">
    <property type="entry name" value="PI3/4_kinase_cat_sf"/>
</dbReference>
<dbReference type="GO" id="GO:0016303">
    <property type="term" value="F:1-phosphatidylinositol-3-kinase activity"/>
    <property type="evidence" value="ECO:0007669"/>
    <property type="project" value="UniProtKB-EC"/>
</dbReference>
<evidence type="ECO:0000259" key="14">
    <source>
        <dbReference type="PROSITE" id="PS51546"/>
    </source>
</evidence>
<feature type="region of interest" description="Disordered" evidence="9">
    <location>
        <begin position="149"/>
        <end position="171"/>
    </location>
</feature>
<dbReference type="WBParaSite" id="Pan_g5550.t1">
    <property type="protein sequence ID" value="Pan_g5550.t1"/>
    <property type="gene ID" value="Pan_g5550"/>
</dbReference>
<dbReference type="PROSITE" id="PS50195">
    <property type="entry name" value="PX"/>
    <property type="match status" value="1"/>
</dbReference>
<keyword evidence="2" id="KW-0547">Nucleotide-binding</keyword>
<dbReference type="SUPFAM" id="SSF56112">
    <property type="entry name" value="Protein kinase-like (PK-like)"/>
    <property type="match status" value="1"/>
</dbReference>
<dbReference type="GO" id="GO:0035005">
    <property type="term" value="F:1-phosphatidylinositol-4-phosphate 3-kinase activity"/>
    <property type="evidence" value="ECO:0007669"/>
    <property type="project" value="UniProtKB-EC"/>
</dbReference>
<dbReference type="GO" id="GO:0035091">
    <property type="term" value="F:phosphatidylinositol binding"/>
    <property type="evidence" value="ECO:0007669"/>
    <property type="project" value="InterPro"/>
</dbReference>
<dbReference type="SMART" id="SM00146">
    <property type="entry name" value="PI3Kc"/>
    <property type="match status" value="1"/>
</dbReference>
<dbReference type="Pfam" id="PF00613">
    <property type="entry name" value="PI3Ka"/>
    <property type="match status" value="1"/>
</dbReference>
<dbReference type="GO" id="GO:0043491">
    <property type="term" value="P:phosphatidylinositol 3-kinase/protein kinase B signal transduction"/>
    <property type="evidence" value="ECO:0007669"/>
    <property type="project" value="TreeGrafter"/>
</dbReference>
<name>A0A7E4W115_PANRE</name>
<evidence type="ECO:0000256" key="9">
    <source>
        <dbReference type="SAM" id="MobiDB-lite"/>
    </source>
</evidence>
<evidence type="ECO:0000256" key="1">
    <source>
        <dbReference type="ARBA" id="ARBA00022679"/>
    </source>
</evidence>
<keyword evidence="5" id="KW-0443">Lipid metabolism</keyword>
<dbReference type="GO" id="GO:0005524">
    <property type="term" value="F:ATP binding"/>
    <property type="evidence" value="ECO:0007669"/>
    <property type="project" value="UniProtKB-KW"/>
</dbReference>
<evidence type="ECO:0000259" key="15">
    <source>
        <dbReference type="PROSITE" id="PS51547"/>
    </source>
</evidence>
<dbReference type="InterPro" id="IPR000008">
    <property type="entry name" value="C2_dom"/>
</dbReference>
<dbReference type="InterPro" id="IPR029071">
    <property type="entry name" value="Ubiquitin-like_domsf"/>
</dbReference>
<dbReference type="InterPro" id="IPR016024">
    <property type="entry name" value="ARM-type_fold"/>
</dbReference>
<dbReference type="SMART" id="SM00239">
    <property type="entry name" value="C2"/>
    <property type="match status" value="1"/>
</dbReference>
<evidence type="ECO:0000256" key="5">
    <source>
        <dbReference type="ARBA" id="ARBA00023098"/>
    </source>
</evidence>
<dbReference type="SMART" id="SM00145">
    <property type="entry name" value="PI3Ka"/>
    <property type="match status" value="1"/>
</dbReference>
<feature type="compositionally biased region" description="Basic and acidic residues" evidence="9">
    <location>
        <begin position="25"/>
        <end position="36"/>
    </location>
</feature>
<dbReference type="Gene3D" id="1.10.1070.11">
    <property type="entry name" value="Phosphatidylinositol 3-/4-kinase, catalytic domain"/>
    <property type="match status" value="1"/>
</dbReference>
<dbReference type="PANTHER" id="PTHR10048:SF14">
    <property type="entry name" value="LD28067P"/>
    <property type="match status" value="1"/>
</dbReference>